<feature type="transmembrane region" description="Helical" evidence="1">
    <location>
        <begin position="100"/>
        <end position="122"/>
    </location>
</feature>
<keyword evidence="1" id="KW-0472">Membrane</keyword>
<dbReference type="PANTHER" id="PTHR33133:SF3">
    <property type="entry name" value="TRANSMEMBRANE PROTEIN"/>
    <property type="match status" value="1"/>
</dbReference>
<evidence type="ECO:0008006" key="4">
    <source>
        <dbReference type="Google" id="ProtNLM"/>
    </source>
</evidence>
<keyword evidence="1" id="KW-0812">Transmembrane</keyword>
<feature type="transmembrane region" description="Helical" evidence="1">
    <location>
        <begin position="276"/>
        <end position="298"/>
    </location>
</feature>
<keyword evidence="1" id="KW-1133">Transmembrane helix</keyword>
<feature type="transmembrane region" description="Helical" evidence="1">
    <location>
        <begin position="236"/>
        <end position="256"/>
    </location>
</feature>
<feature type="transmembrane region" description="Helical" evidence="1">
    <location>
        <begin position="208"/>
        <end position="229"/>
    </location>
</feature>
<dbReference type="AlphaFoldDB" id="A0AAV5HSU7"/>
<reference evidence="2 3" key="1">
    <citation type="journal article" date="2021" name="Commun. Biol.">
        <title>The genome of Shorea leprosula (Dipterocarpaceae) highlights the ecological relevance of drought in aseasonal tropical rainforests.</title>
        <authorList>
            <person name="Ng K.K.S."/>
            <person name="Kobayashi M.J."/>
            <person name="Fawcett J.A."/>
            <person name="Hatakeyama M."/>
            <person name="Paape T."/>
            <person name="Ng C.H."/>
            <person name="Ang C.C."/>
            <person name="Tnah L.H."/>
            <person name="Lee C.T."/>
            <person name="Nishiyama T."/>
            <person name="Sese J."/>
            <person name="O'Brien M.J."/>
            <person name="Copetti D."/>
            <person name="Mohd Noor M.I."/>
            <person name="Ong R.C."/>
            <person name="Putra M."/>
            <person name="Sireger I.Z."/>
            <person name="Indrioko S."/>
            <person name="Kosugi Y."/>
            <person name="Izuno A."/>
            <person name="Isagi Y."/>
            <person name="Lee S.L."/>
            <person name="Shimizu K.K."/>
        </authorList>
    </citation>
    <scope>NUCLEOTIDE SEQUENCE [LARGE SCALE GENOMIC DNA]</scope>
    <source>
        <strain evidence="2">214</strain>
    </source>
</reference>
<sequence>MAMEEYPRIPMEKTRKIIRRSVHTFLQHYHYLTTTAALLALPYSASALLSQAFVPSSSSTLLPTLYFRLKALFQAAGFPPSSQFFSLLSLKISQTISSSVFALPFTLSFLLLAKASVIHFLNRYKHPSLPSFSSFISLYQPLLITYLCNSLLLLSANATAFSILFFAFNLLEEFGFSSPNFFFIFSAAGAVLYSIIIANALIICNLALVLSGVEGSGGYLAILKAFVLIRGRTSTGLSLAVPVNLVMAAIEALFHFRIVRAFHFTGKVTPDMGLEGMLIAFLYSILVVLDTVVSYIFFKSCKNGSLMEEEGRFYYRTEIAREDGDEHLQLKNSEEIP</sequence>
<feature type="transmembrane region" description="Helical" evidence="1">
    <location>
        <begin position="142"/>
        <end position="168"/>
    </location>
</feature>
<dbReference type="EMBL" id="BPVZ01000003">
    <property type="protein sequence ID" value="GKU89750.1"/>
    <property type="molecule type" value="Genomic_DNA"/>
</dbReference>
<organism evidence="2 3">
    <name type="scientific">Rubroshorea leprosula</name>
    <dbReference type="NCBI Taxonomy" id="152421"/>
    <lineage>
        <taxon>Eukaryota</taxon>
        <taxon>Viridiplantae</taxon>
        <taxon>Streptophyta</taxon>
        <taxon>Embryophyta</taxon>
        <taxon>Tracheophyta</taxon>
        <taxon>Spermatophyta</taxon>
        <taxon>Magnoliopsida</taxon>
        <taxon>eudicotyledons</taxon>
        <taxon>Gunneridae</taxon>
        <taxon>Pentapetalae</taxon>
        <taxon>rosids</taxon>
        <taxon>malvids</taxon>
        <taxon>Malvales</taxon>
        <taxon>Dipterocarpaceae</taxon>
        <taxon>Rubroshorea</taxon>
    </lineage>
</organism>
<name>A0AAV5HSU7_9ROSI</name>
<evidence type="ECO:0000313" key="3">
    <source>
        <dbReference type="Proteomes" id="UP001054252"/>
    </source>
</evidence>
<evidence type="ECO:0000313" key="2">
    <source>
        <dbReference type="EMBL" id="GKU89750.1"/>
    </source>
</evidence>
<feature type="transmembrane region" description="Helical" evidence="1">
    <location>
        <begin position="180"/>
        <end position="202"/>
    </location>
</feature>
<protein>
    <recommendedName>
        <fullName evidence="4">SecY-independent transporter protein</fullName>
    </recommendedName>
</protein>
<proteinExistence type="predicted"/>
<accession>A0AAV5HSU7</accession>
<dbReference type="Proteomes" id="UP001054252">
    <property type="component" value="Unassembled WGS sequence"/>
</dbReference>
<evidence type="ECO:0000256" key="1">
    <source>
        <dbReference type="SAM" id="Phobius"/>
    </source>
</evidence>
<comment type="caution">
    <text evidence="2">The sequence shown here is derived from an EMBL/GenBank/DDBJ whole genome shotgun (WGS) entry which is preliminary data.</text>
</comment>
<dbReference type="PANTHER" id="PTHR33133">
    <property type="entry name" value="OS08G0107100 PROTEIN-RELATED"/>
    <property type="match status" value="1"/>
</dbReference>
<gene>
    <name evidence="2" type="ORF">SLEP1_g3847</name>
</gene>
<keyword evidence="3" id="KW-1185">Reference proteome</keyword>